<dbReference type="PROSITE" id="PS01117">
    <property type="entry name" value="HTH_MARR_1"/>
    <property type="match status" value="1"/>
</dbReference>
<keyword evidence="2 6" id="KW-0238">DNA-binding</keyword>
<feature type="region of interest" description="Disordered" evidence="4">
    <location>
        <begin position="1"/>
        <end position="22"/>
    </location>
</feature>
<dbReference type="SMART" id="SM00347">
    <property type="entry name" value="HTH_MARR"/>
    <property type="match status" value="1"/>
</dbReference>
<dbReference type="RefSeq" id="WP_187597822.1">
    <property type="nucleotide sequence ID" value="NZ_CP060714.1"/>
</dbReference>
<proteinExistence type="predicted"/>
<protein>
    <submittedName>
        <fullName evidence="6">Winged helix DNA-binding protein</fullName>
    </submittedName>
</protein>
<dbReference type="PANTHER" id="PTHR33164:SF57">
    <property type="entry name" value="MARR-FAMILY TRANSCRIPTIONAL REGULATOR"/>
    <property type="match status" value="1"/>
</dbReference>
<name>A0A7G9RPP9_9BURK</name>
<feature type="domain" description="HTH marR-type" evidence="5">
    <location>
        <begin position="29"/>
        <end position="162"/>
    </location>
</feature>
<dbReference type="KEGG" id="drg:H9K76_01340"/>
<dbReference type="PROSITE" id="PS50995">
    <property type="entry name" value="HTH_MARR_2"/>
    <property type="match status" value="1"/>
</dbReference>
<sequence length="175" mass="19612">MPDTEPTEPAKPRSRATRSSDGKAAIGIRDLVSYRLQKATYFATKGAYLFYAHEYEITPVEWRLLGNLYSDGSMSLVRLAEEVDTQLAQASRTIASLVKRELVIGQTDEEDGRRVSLSLTPKGKALYRKLLAEAVRYHNRLMESLTPSEQDILLQALEKLAVVGQELLAEENERG</sequence>
<dbReference type="Gene3D" id="1.10.10.10">
    <property type="entry name" value="Winged helix-like DNA-binding domain superfamily/Winged helix DNA-binding domain"/>
    <property type="match status" value="1"/>
</dbReference>
<dbReference type="GO" id="GO:0006950">
    <property type="term" value="P:response to stress"/>
    <property type="evidence" value="ECO:0007669"/>
    <property type="project" value="TreeGrafter"/>
</dbReference>
<dbReference type="InterPro" id="IPR039422">
    <property type="entry name" value="MarR/SlyA-like"/>
</dbReference>
<dbReference type="GO" id="GO:0003677">
    <property type="term" value="F:DNA binding"/>
    <property type="evidence" value="ECO:0007669"/>
    <property type="project" value="UniProtKB-KW"/>
</dbReference>
<dbReference type="PANTHER" id="PTHR33164">
    <property type="entry name" value="TRANSCRIPTIONAL REGULATOR, MARR FAMILY"/>
    <property type="match status" value="1"/>
</dbReference>
<dbReference type="InterPro" id="IPR000835">
    <property type="entry name" value="HTH_MarR-typ"/>
</dbReference>
<dbReference type="InterPro" id="IPR036390">
    <property type="entry name" value="WH_DNA-bd_sf"/>
</dbReference>
<keyword evidence="1" id="KW-0805">Transcription regulation</keyword>
<dbReference type="SUPFAM" id="SSF46785">
    <property type="entry name" value="Winged helix' DNA-binding domain"/>
    <property type="match status" value="1"/>
</dbReference>
<dbReference type="Pfam" id="PF01047">
    <property type="entry name" value="MarR"/>
    <property type="match status" value="1"/>
</dbReference>
<dbReference type="AlphaFoldDB" id="A0A7G9RPP9"/>
<keyword evidence="3" id="KW-0804">Transcription</keyword>
<keyword evidence="7" id="KW-1185">Reference proteome</keyword>
<reference evidence="6 7" key="1">
    <citation type="submission" date="2020-08" db="EMBL/GenBank/DDBJ databases">
        <title>Genome sequence of Diaphorobacter ruginosibacter DSM 27467T.</title>
        <authorList>
            <person name="Hyun D.-W."/>
            <person name="Bae J.-W."/>
        </authorList>
    </citation>
    <scope>NUCLEOTIDE SEQUENCE [LARGE SCALE GENOMIC DNA]</scope>
    <source>
        <strain evidence="6 7">DSM 27467</strain>
    </source>
</reference>
<dbReference type="EMBL" id="CP060714">
    <property type="protein sequence ID" value="QNN57574.1"/>
    <property type="molecule type" value="Genomic_DNA"/>
</dbReference>
<dbReference type="Proteomes" id="UP000515811">
    <property type="component" value="Chromosome"/>
</dbReference>
<evidence type="ECO:0000313" key="6">
    <source>
        <dbReference type="EMBL" id="QNN57574.1"/>
    </source>
</evidence>
<gene>
    <name evidence="6" type="ORF">H9K76_01340</name>
</gene>
<evidence type="ECO:0000259" key="5">
    <source>
        <dbReference type="PROSITE" id="PS50995"/>
    </source>
</evidence>
<evidence type="ECO:0000256" key="4">
    <source>
        <dbReference type="SAM" id="MobiDB-lite"/>
    </source>
</evidence>
<organism evidence="6 7">
    <name type="scientific">Diaphorobacter ruginosibacter</name>
    <dbReference type="NCBI Taxonomy" id="1715720"/>
    <lineage>
        <taxon>Bacteria</taxon>
        <taxon>Pseudomonadati</taxon>
        <taxon>Pseudomonadota</taxon>
        <taxon>Betaproteobacteria</taxon>
        <taxon>Burkholderiales</taxon>
        <taxon>Comamonadaceae</taxon>
        <taxon>Diaphorobacter</taxon>
    </lineage>
</organism>
<dbReference type="InterPro" id="IPR023187">
    <property type="entry name" value="Tscrpt_reg_MarR-type_CS"/>
</dbReference>
<dbReference type="InterPro" id="IPR036388">
    <property type="entry name" value="WH-like_DNA-bd_sf"/>
</dbReference>
<dbReference type="GO" id="GO:0003700">
    <property type="term" value="F:DNA-binding transcription factor activity"/>
    <property type="evidence" value="ECO:0007669"/>
    <property type="project" value="InterPro"/>
</dbReference>
<evidence type="ECO:0000256" key="2">
    <source>
        <dbReference type="ARBA" id="ARBA00023125"/>
    </source>
</evidence>
<evidence type="ECO:0000256" key="3">
    <source>
        <dbReference type="ARBA" id="ARBA00023163"/>
    </source>
</evidence>
<evidence type="ECO:0000313" key="7">
    <source>
        <dbReference type="Proteomes" id="UP000515811"/>
    </source>
</evidence>
<evidence type="ECO:0000256" key="1">
    <source>
        <dbReference type="ARBA" id="ARBA00023015"/>
    </source>
</evidence>
<accession>A0A7G9RPP9</accession>